<dbReference type="GeneID" id="31366090"/>
<sequence>MSSNQYLTKRSFPNGFKKSDIAAQQRERSFLRSTPLFESKGNSITKSISVDTHQQQLVRDDITIPKVDLQPSYEDTNSHLENGEIEEPFNNTISSIPVLSTYPPEFSNTISFPKLMTLTSQLPKSMDQPHLAKQNQMYVTPNRPSVSNDKQVRKTVQNPKTAMLNQKHNNYNSNSNNNKINNSNRNNNNYNNYNNINNNNNAINSTPLGSISVYHNRFYCPKSKRSFIITRNVQTVITEEQPNVDMSLPSPWVLNYNNTITNAIHHTNSIRYQQQQHHQQQPFYQ</sequence>
<gene>
    <name evidence="2" type="ORF">PPL_10621</name>
</gene>
<feature type="compositionally biased region" description="Low complexity" evidence="1">
    <location>
        <begin position="169"/>
        <end position="189"/>
    </location>
</feature>
<dbReference type="AlphaFoldDB" id="D3BRL0"/>
<feature type="region of interest" description="Disordered" evidence="1">
    <location>
        <begin position="165"/>
        <end position="189"/>
    </location>
</feature>
<evidence type="ECO:0000313" key="3">
    <source>
        <dbReference type="Proteomes" id="UP000001396"/>
    </source>
</evidence>
<reference evidence="2 3" key="1">
    <citation type="journal article" date="2011" name="Genome Res.">
        <title>Phylogeny-wide analysis of social amoeba genomes highlights ancient origins for complex intercellular communication.</title>
        <authorList>
            <person name="Heidel A.J."/>
            <person name="Lawal H.M."/>
            <person name="Felder M."/>
            <person name="Schilde C."/>
            <person name="Helps N.R."/>
            <person name="Tunggal B."/>
            <person name="Rivero F."/>
            <person name="John U."/>
            <person name="Schleicher M."/>
            <person name="Eichinger L."/>
            <person name="Platzer M."/>
            <person name="Noegel A.A."/>
            <person name="Schaap P."/>
            <person name="Gloeckner G."/>
        </authorList>
    </citation>
    <scope>NUCLEOTIDE SEQUENCE [LARGE SCALE GENOMIC DNA]</scope>
    <source>
        <strain evidence="3">ATCC 26659 / Pp 5 / PN500</strain>
    </source>
</reference>
<dbReference type="InParanoid" id="D3BRL0"/>
<evidence type="ECO:0000313" key="2">
    <source>
        <dbReference type="EMBL" id="EFA76042.1"/>
    </source>
</evidence>
<dbReference type="Proteomes" id="UP000001396">
    <property type="component" value="Unassembled WGS sequence"/>
</dbReference>
<dbReference type="EMBL" id="ADBJ01000050">
    <property type="protein sequence ID" value="EFA76042.1"/>
    <property type="molecule type" value="Genomic_DNA"/>
</dbReference>
<name>D3BRL0_HETP5</name>
<proteinExistence type="predicted"/>
<keyword evidence="3" id="KW-1185">Reference proteome</keyword>
<protein>
    <submittedName>
        <fullName evidence="2">Uncharacterized protein</fullName>
    </submittedName>
</protein>
<dbReference type="RefSeq" id="XP_020428176.1">
    <property type="nucleotide sequence ID" value="XM_020581389.1"/>
</dbReference>
<organism evidence="2 3">
    <name type="scientific">Heterostelium pallidum (strain ATCC 26659 / Pp 5 / PN500)</name>
    <name type="common">Cellular slime mold</name>
    <name type="synonym">Polysphondylium pallidum</name>
    <dbReference type="NCBI Taxonomy" id="670386"/>
    <lineage>
        <taxon>Eukaryota</taxon>
        <taxon>Amoebozoa</taxon>
        <taxon>Evosea</taxon>
        <taxon>Eumycetozoa</taxon>
        <taxon>Dictyostelia</taxon>
        <taxon>Acytosteliales</taxon>
        <taxon>Acytosteliaceae</taxon>
        <taxon>Heterostelium</taxon>
    </lineage>
</organism>
<evidence type="ECO:0000256" key="1">
    <source>
        <dbReference type="SAM" id="MobiDB-lite"/>
    </source>
</evidence>
<accession>D3BRL0</accession>
<comment type="caution">
    <text evidence="2">The sequence shown here is derived from an EMBL/GenBank/DDBJ whole genome shotgun (WGS) entry which is preliminary data.</text>
</comment>